<comment type="similarity">
    <text evidence="1 7">Belongs to the 5-formyltetrahydrofolate cyclo-ligase family.</text>
</comment>
<dbReference type="GO" id="GO:0005524">
    <property type="term" value="F:ATP binding"/>
    <property type="evidence" value="ECO:0007669"/>
    <property type="project" value="UniProtKB-KW"/>
</dbReference>
<evidence type="ECO:0000256" key="7">
    <source>
        <dbReference type="RuleBase" id="RU361279"/>
    </source>
</evidence>
<keyword evidence="7" id="KW-0460">Magnesium</keyword>
<evidence type="ECO:0000256" key="3">
    <source>
        <dbReference type="ARBA" id="ARBA00022840"/>
    </source>
</evidence>
<dbReference type="AlphaFoldDB" id="A0AAV9ZV40"/>
<keyword evidence="2 6" id="KW-0547">Nucleotide-binding</keyword>
<comment type="catalytic activity">
    <reaction evidence="4 7">
        <text>(6S)-5-formyl-5,6,7,8-tetrahydrofolate + ATP = (6R)-5,10-methenyltetrahydrofolate + ADP + phosphate</text>
        <dbReference type="Rhea" id="RHEA:10488"/>
        <dbReference type="ChEBI" id="CHEBI:30616"/>
        <dbReference type="ChEBI" id="CHEBI:43474"/>
        <dbReference type="ChEBI" id="CHEBI:57455"/>
        <dbReference type="ChEBI" id="CHEBI:57457"/>
        <dbReference type="ChEBI" id="CHEBI:456216"/>
        <dbReference type="EC" id="6.3.3.2"/>
    </reaction>
</comment>
<dbReference type="EC" id="6.3.3.2" evidence="5 7"/>
<dbReference type="GO" id="GO:0009396">
    <property type="term" value="P:folic acid-containing compound biosynthetic process"/>
    <property type="evidence" value="ECO:0007669"/>
    <property type="project" value="TreeGrafter"/>
</dbReference>
<evidence type="ECO:0000256" key="6">
    <source>
        <dbReference type="PIRSR" id="PIRSR006806-1"/>
    </source>
</evidence>
<feature type="binding site" evidence="6">
    <location>
        <begin position="120"/>
        <end position="128"/>
    </location>
    <ligand>
        <name>ATP</name>
        <dbReference type="ChEBI" id="CHEBI:30616"/>
    </ligand>
</feature>
<dbReference type="PANTHER" id="PTHR23407">
    <property type="entry name" value="ATPASE INHIBITOR/5-FORMYLTETRAHYDROFOLATE CYCLO-LIGASE"/>
    <property type="match status" value="1"/>
</dbReference>
<dbReference type="Pfam" id="PF01812">
    <property type="entry name" value="5-FTHF_cyc-lig"/>
    <property type="match status" value="1"/>
</dbReference>
<dbReference type="GO" id="GO:0046872">
    <property type="term" value="F:metal ion binding"/>
    <property type="evidence" value="ECO:0007669"/>
    <property type="project" value="UniProtKB-KW"/>
</dbReference>
<dbReference type="PANTHER" id="PTHR23407:SF1">
    <property type="entry name" value="5-FORMYLTETRAHYDROFOLATE CYCLO-LIGASE"/>
    <property type="match status" value="1"/>
</dbReference>
<evidence type="ECO:0000313" key="9">
    <source>
        <dbReference type="Proteomes" id="UP001362999"/>
    </source>
</evidence>
<evidence type="ECO:0000256" key="1">
    <source>
        <dbReference type="ARBA" id="ARBA00010638"/>
    </source>
</evidence>
<organism evidence="8 9">
    <name type="scientific">Favolaschia claudopus</name>
    <dbReference type="NCBI Taxonomy" id="2862362"/>
    <lineage>
        <taxon>Eukaryota</taxon>
        <taxon>Fungi</taxon>
        <taxon>Dikarya</taxon>
        <taxon>Basidiomycota</taxon>
        <taxon>Agaricomycotina</taxon>
        <taxon>Agaricomycetes</taxon>
        <taxon>Agaricomycetidae</taxon>
        <taxon>Agaricales</taxon>
        <taxon>Marasmiineae</taxon>
        <taxon>Mycenaceae</taxon>
        <taxon>Favolaschia</taxon>
    </lineage>
</organism>
<protein>
    <recommendedName>
        <fullName evidence="5 7">5-formyltetrahydrofolate cyclo-ligase</fullName>
        <ecNumber evidence="5 7">6.3.3.2</ecNumber>
    </recommendedName>
</protein>
<sequence>MTSKLRDLSPSHIQDQSRTLTSKILSLPSFVQSKNVSCYLSMPSGEIDTSMLVREILRSGKSLFVPRIDKTDDLDSLPAGVWGIKEPDLSYNDKPRANADEAGLDLILLPGLAFDRSSSRLGHGKGYYDRFITAYTQNDRPPPLLVGLALGEQLLNPNTIPTASHDWKMDCIVTDKEYIHRN</sequence>
<dbReference type="InterPro" id="IPR024185">
    <property type="entry name" value="FTHF_cligase-like_sf"/>
</dbReference>
<dbReference type="Gene3D" id="3.40.50.10420">
    <property type="entry name" value="NagB/RpiA/CoA transferase-like"/>
    <property type="match status" value="1"/>
</dbReference>
<accession>A0AAV9ZV40</accession>
<dbReference type="GO" id="GO:0030272">
    <property type="term" value="F:5-formyltetrahydrofolate cyclo-ligase activity"/>
    <property type="evidence" value="ECO:0007669"/>
    <property type="project" value="UniProtKB-EC"/>
</dbReference>
<gene>
    <name evidence="8" type="ORF">R3P38DRAFT_3330496</name>
</gene>
<keyword evidence="7" id="KW-0479">Metal-binding</keyword>
<dbReference type="SUPFAM" id="SSF100950">
    <property type="entry name" value="NagB/RpiA/CoA transferase-like"/>
    <property type="match status" value="1"/>
</dbReference>
<dbReference type="PIRSF" id="PIRSF006806">
    <property type="entry name" value="FTHF_cligase"/>
    <property type="match status" value="1"/>
</dbReference>
<evidence type="ECO:0000256" key="4">
    <source>
        <dbReference type="ARBA" id="ARBA00036539"/>
    </source>
</evidence>
<name>A0AAV9ZV40_9AGAR</name>
<dbReference type="GO" id="GO:0035999">
    <property type="term" value="P:tetrahydrofolate interconversion"/>
    <property type="evidence" value="ECO:0007669"/>
    <property type="project" value="TreeGrafter"/>
</dbReference>
<comment type="cofactor">
    <cofactor evidence="7">
        <name>Mg(2+)</name>
        <dbReference type="ChEBI" id="CHEBI:18420"/>
    </cofactor>
</comment>
<feature type="binding site" evidence="6">
    <location>
        <position position="46"/>
    </location>
    <ligand>
        <name>substrate</name>
    </ligand>
</feature>
<keyword evidence="9" id="KW-1185">Reference proteome</keyword>
<dbReference type="InterPro" id="IPR037171">
    <property type="entry name" value="NagB/RpiA_transferase-like"/>
</dbReference>
<evidence type="ECO:0000256" key="5">
    <source>
        <dbReference type="ARBA" id="ARBA00038966"/>
    </source>
</evidence>
<dbReference type="Proteomes" id="UP001362999">
    <property type="component" value="Unassembled WGS sequence"/>
</dbReference>
<evidence type="ECO:0000256" key="2">
    <source>
        <dbReference type="ARBA" id="ARBA00022741"/>
    </source>
</evidence>
<comment type="caution">
    <text evidence="8">The sequence shown here is derived from an EMBL/GenBank/DDBJ whole genome shotgun (WGS) entry which is preliminary data.</text>
</comment>
<dbReference type="EMBL" id="JAWWNJ010000107">
    <property type="protein sequence ID" value="KAK6992701.1"/>
    <property type="molecule type" value="Genomic_DNA"/>
</dbReference>
<keyword evidence="3 6" id="KW-0067">ATP-binding</keyword>
<dbReference type="GO" id="GO:0005739">
    <property type="term" value="C:mitochondrion"/>
    <property type="evidence" value="ECO:0007669"/>
    <property type="project" value="TreeGrafter"/>
</dbReference>
<dbReference type="InterPro" id="IPR002698">
    <property type="entry name" value="FTHF_cligase"/>
</dbReference>
<feature type="binding site" evidence="6">
    <location>
        <position position="40"/>
    </location>
    <ligand>
        <name>substrate</name>
    </ligand>
</feature>
<evidence type="ECO:0000313" key="8">
    <source>
        <dbReference type="EMBL" id="KAK6992701.1"/>
    </source>
</evidence>
<reference evidence="8 9" key="1">
    <citation type="journal article" date="2024" name="J Genomics">
        <title>Draft genome sequencing and assembly of Favolaschia claudopus CIRM-BRFM 2984 isolated from oak limbs.</title>
        <authorList>
            <person name="Navarro D."/>
            <person name="Drula E."/>
            <person name="Chaduli D."/>
            <person name="Cazenave R."/>
            <person name="Ahrendt S."/>
            <person name="Wang J."/>
            <person name="Lipzen A."/>
            <person name="Daum C."/>
            <person name="Barry K."/>
            <person name="Grigoriev I.V."/>
            <person name="Favel A."/>
            <person name="Rosso M.N."/>
            <person name="Martin F."/>
        </authorList>
    </citation>
    <scope>NUCLEOTIDE SEQUENCE [LARGE SCALE GENOMIC DNA]</scope>
    <source>
        <strain evidence="8 9">CIRM-BRFM 2984</strain>
    </source>
</reference>
<proteinExistence type="inferred from homology"/>
<dbReference type="NCBIfam" id="TIGR02727">
    <property type="entry name" value="MTHFS_bact"/>
    <property type="match status" value="1"/>
</dbReference>